<organism evidence="1 2">
    <name type="scientific">Bdellovibrio bacteriovorus (strain ATCC 15356 / DSM 50701 / NCIMB 9529 / HD100)</name>
    <dbReference type="NCBI Taxonomy" id="264462"/>
    <lineage>
        <taxon>Bacteria</taxon>
        <taxon>Pseudomonadati</taxon>
        <taxon>Bdellovibrionota</taxon>
        <taxon>Bdellovibrionia</taxon>
        <taxon>Bdellovibrionales</taxon>
        <taxon>Pseudobdellovibrionaceae</taxon>
        <taxon>Bdellovibrio</taxon>
    </lineage>
</organism>
<dbReference type="KEGG" id="bba:Bd0631"/>
<sequence length="153" mass="17302">MEESGLVDMSFGFDAEKILINETIQFLLAMKTEFVDASTSFNELKPSALGRIKIYGIAKTHADFMLFRNGFKMIFSLKAPGQISIRFNFIGTNYIPTPGAEAAQAATNVMDEHIIEAKWGAFGEVIWTYQNQPAKLEYMVRHYLTLFIKESSK</sequence>
<accession>Q6MQ53</accession>
<evidence type="ECO:0000313" key="1">
    <source>
        <dbReference type="EMBL" id="CAE78594.1"/>
    </source>
</evidence>
<dbReference type="AlphaFoldDB" id="Q6MQ53"/>
<protein>
    <submittedName>
        <fullName evidence="1">Uncharacterized protein</fullName>
    </submittedName>
</protein>
<dbReference type="STRING" id="264462.Bd0631"/>
<keyword evidence="2" id="KW-1185">Reference proteome</keyword>
<dbReference type="Proteomes" id="UP000008080">
    <property type="component" value="Chromosome"/>
</dbReference>
<dbReference type="EMBL" id="BX842647">
    <property type="protein sequence ID" value="CAE78594.1"/>
    <property type="molecule type" value="Genomic_DNA"/>
</dbReference>
<reference evidence="1 2" key="1">
    <citation type="journal article" date="2004" name="Science">
        <title>A predator unmasked: life cycle of Bdellovibrio bacteriovorus from a genomic perspective.</title>
        <authorList>
            <person name="Rendulic S."/>
            <person name="Jagtap P."/>
            <person name="Rosinus A."/>
            <person name="Eppinger M."/>
            <person name="Baar C."/>
            <person name="Lanz C."/>
            <person name="Keller H."/>
            <person name="Lambert C."/>
            <person name="Evans K.J."/>
            <person name="Goesmann A."/>
            <person name="Meyer F."/>
            <person name="Sockett R.E."/>
            <person name="Schuster S.C."/>
        </authorList>
    </citation>
    <scope>NUCLEOTIDE SEQUENCE [LARGE SCALE GENOMIC DNA]</scope>
    <source>
        <strain evidence="2">ATCC 15356 / DSM 50701 / NCIMB 9529 / HD100</strain>
    </source>
</reference>
<dbReference type="eggNOG" id="ENOG502ZWRV">
    <property type="taxonomic scope" value="Bacteria"/>
</dbReference>
<dbReference type="HOGENOM" id="CLU_1552286_0_0_7"/>
<name>Q6MQ53_BDEBA</name>
<evidence type="ECO:0000313" key="2">
    <source>
        <dbReference type="Proteomes" id="UP000008080"/>
    </source>
</evidence>
<proteinExistence type="predicted"/>
<gene>
    <name evidence="1" type="ordered locus">Bd0631</name>
</gene>